<name>A0A830BXM3_9LAMI</name>
<accession>A0A830BXM3</accession>
<comment type="caution">
    <text evidence="1">The sequence shown here is derived from an EMBL/GenBank/DDBJ whole genome shotgun (WGS) entry which is preliminary data.</text>
</comment>
<dbReference type="OrthoDB" id="912426at2759"/>
<dbReference type="EMBL" id="BMAC01000293">
    <property type="protein sequence ID" value="GFP92867.1"/>
    <property type="molecule type" value="Genomic_DNA"/>
</dbReference>
<organism evidence="1 2">
    <name type="scientific">Phtheirospermum japonicum</name>
    <dbReference type="NCBI Taxonomy" id="374723"/>
    <lineage>
        <taxon>Eukaryota</taxon>
        <taxon>Viridiplantae</taxon>
        <taxon>Streptophyta</taxon>
        <taxon>Embryophyta</taxon>
        <taxon>Tracheophyta</taxon>
        <taxon>Spermatophyta</taxon>
        <taxon>Magnoliopsida</taxon>
        <taxon>eudicotyledons</taxon>
        <taxon>Gunneridae</taxon>
        <taxon>Pentapetalae</taxon>
        <taxon>asterids</taxon>
        <taxon>lamiids</taxon>
        <taxon>Lamiales</taxon>
        <taxon>Orobanchaceae</taxon>
        <taxon>Orobanchaceae incertae sedis</taxon>
        <taxon>Phtheirospermum</taxon>
    </lineage>
</organism>
<dbReference type="InterPro" id="IPR025886">
    <property type="entry name" value="PP2-like"/>
</dbReference>
<evidence type="ECO:0000313" key="1">
    <source>
        <dbReference type="EMBL" id="GFP92867.1"/>
    </source>
</evidence>
<evidence type="ECO:0000313" key="2">
    <source>
        <dbReference type="Proteomes" id="UP000653305"/>
    </source>
</evidence>
<protein>
    <submittedName>
        <fullName evidence="1">Putative F-box protein pp2-b12</fullName>
    </submittedName>
</protein>
<proteinExistence type="predicted"/>
<sequence length="451" mass="52321">MSNNYDNWERLVRVVLRRESDRQLALTHSRDFSNISSTSISTLDLSFMSTAEFEDDDFEIGMCKNYNDDDGRERLRFFLDERTGKKCFLLGAINFQDSSGAIPGHFKSNTKSRFSGVLELYDLEDLDIRCSINLQSMLSPNTLYAAYLVFDNIKKYEVIEATFAAHSSMRVFHNGSDYRSKAQDRTVYFESENGRLDGWTEVELGDFYVYPEEDKEVQVRLMCYDDSMMKIGLERLVIEGIEFRPLESKQNIKAGSKFDQFMSIFSRQTSQLSPMGYSYLKQRFYHDVRTAKNCVRLRAMDLLISWGDNPSSWKWTTHVDSRFPEVAELISVWWLNIRVGIKTRMLSPKTDYAAFLVFKLAEGSRGLEQVNGMIRFLDESENVAQKRARILNLLIAVTSRADGWMEIEVGNFHVEKGDEREVEAQLFETRCNLKNGLIVECIEFRPMSYTV</sequence>
<dbReference type="AlphaFoldDB" id="A0A830BXM3"/>
<keyword evidence="2" id="KW-1185">Reference proteome</keyword>
<dbReference type="Pfam" id="PF14299">
    <property type="entry name" value="PP2"/>
    <property type="match status" value="2"/>
</dbReference>
<gene>
    <name evidence="1" type="ORF">PHJA_001431000</name>
</gene>
<dbReference type="Proteomes" id="UP000653305">
    <property type="component" value="Unassembled WGS sequence"/>
</dbReference>
<dbReference type="PANTHER" id="PTHR32278:SF111">
    <property type="entry name" value="F-BOX PROTEIN PP2-B12-RELATED"/>
    <property type="match status" value="1"/>
</dbReference>
<dbReference type="PANTHER" id="PTHR32278">
    <property type="entry name" value="F-BOX DOMAIN-CONTAINING PROTEIN"/>
    <property type="match status" value="1"/>
</dbReference>
<reference evidence="1" key="1">
    <citation type="submission" date="2020-07" db="EMBL/GenBank/DDBJ databases">
        <title>Ethylene signaling mediates host invasion by parasitic plants.</title>
        <authorList>
            <person name="Yoshida S."/>
        </authorList>
    </citation>
    <scope>NUCLEOTIDE SEQUENCE</scope>
    <source>
        <strain evidence="1">Okayama</strain>
    </source>
</reference>